<evidence type="ECO:0000313" key="1">
    <source>
        <dbReference type="EMBL" id="PNY04307.1"/>
    </source>
</evidence>
<dbReference type="Proteomes" id="UP000236291">
    <property type="component" value="Unassembled WGS sequence"/>
</dbReference>
<gene>
    <name evidence="1" type="ORF">L195_g000724</name>
</gene>
<dbReference type="AlphaFoldDB" id="A0A2K3NMP7"/>
<reference evidence="1 2" key="2">
    <citation type="journal article" date="2017" name="Front. Plant Sci.">
        <title>Gene Classification and Mining of Molecular Markers Useful in Red Clover (Trifolium pratense) Breeding.</title>
        <authorList>
            <person name="Istvanek J."/>
            <person name="Dluhosova J."/>
            <person name="Dluhos P."/>
            <person name="Patkova L."/>
            <person name="Nedelnik J."/>
            <person name="Repkova J."/>
        </authorList>
    </citation>
    <scope>NUCLEOTIDE SEQUENCE [LARGE SCALE GENOMIC DNA]</scope>
    <source>
        <strain evidence="2">cv. Tatra</strain>
        <tissue evidence="1">Young leaves</tissue>
    </source>
</reference>
<comment type="caution">
    <text evidence="1">The sequence shown here is derived from an EMBL/GenBank/DDBJ whole genome shotgun (WGS) entry which is preliminary data.</text>
</comment>
<organism evidence="1 2">
    <name type="scientific">Trifolium pratense</name>
    <name type="common">Red clover</name>
    <dbReference type="NCBI Taxonomy" id="57577"/>
    <lineage>
        <taxon>Eukaryota</taxon>
        <taxon>Viridiplantae</taxon>
        <taxon>Streptophyta</taxon>
        <taxon>Embryophyta</taxon>
        <taxon>Tracheophyta</taxon>
        <taxon>Spermatophyta</taxon>
        <taxon>Magnoliopsida</taxon>
        <taxon>eudicotyledons</taxon>
        <taxon>Gunneridae</taxon>
        <taxon>Pentapetalae</taxon>
        <taxon>rosids</taxon>
        <taxon>fabids</taxon>
        <taxon>Fabales</taxon>
        <taxon>Fabaceae</taxon>
        <taxon>Papilionoideae</taxon>
        <taxon>50 kb inversion clade</taxon>
        <taxon>NPAAA clade</taxon>
        <taxon>Hologalegina</taxon>
        <taxon>IRL clade</taxon>
        <taxon>Trifolieae</taxon>
        <taxon>Trifolium</taxon>
    </lineage>
</organism>
<name>A0A2K3NMP7_TRIPR</name>
<proteinExistence type="predicted"/>
<dbReference type="EMBL" id="ASHM01000267">
    <property type="protein sequence ID" value="PNY04307.1"/>
    <property type="molecule type" value="Genomic_DNA"/>
</dbReference>
<sequence>MADHLYWVCFRYAHGTINNAPFILVREGIDIGASLQPGNNIGFSSPVHHDQYWNRVSNYVTPVLSKSDHAMANCSASF</sequence>
<evidence type="ECO:0000313" key="2">
    <source>
        <dbReference type="Proteomes" id="UP000236291"/>
    </source>
</evidence>
<protein>
    <submittedName>
        <fullName evidence="1">Uncharacterized protein</fullName>
    </submittedName>
</protein>
<reference evidence="1 2" key="1">
    <citation type="journal article" date="2014" name="Am. J. Bot.">
        <title>Genome assembly and annotation for red clover (Trifolium pratense; Fabaceae).</title>
        <authorList>
            <person name="Istvanek J."/>
            <person name="Jaros M."/>
            <person name="Krenek A."/>
            <person name="Repkova J."/>
        </authorList>
    </citation>
    <scope>NUCLEOTIDE SEQUENCE [LARGE SCALE GENOMIC DNA]</scope>
    <source>
        <strain evidence="2">cv. Tatra</strain>
        <tissue evidence="1">Young leaves</tissue>
    </source>
</reference>
<accession>A0A2K3NMP7</accession>